<evidence type="ECO:0000256" key="5">
    <source>
        <dbReference type="ARBA" id="ARBA00023228"/>
    </source>
</evidence>
<dbReference type="GO" id="GO:0072384">
    <property type="term" value="P:organelle transport along microtubule"/>
    <property type="evidence" value="ECO:0007669"/>
    <property type="project" value="TreeGrafter"/>
</dbReference>
<evidence type="ECO:0000256" key="1">
    <source>
        <dbReference type="ARBA" id="ARBA00004122"/>
    </source>
</evidence>
<organism evidence="7">
    <name type="scientific">Rhizopus microsporus var. microsporus</name>
    <dbReference type="NCBI Taxonomy" id="86635"/>
    <lineage>
        <taxon>Eukaryota</taxon>
        <taxon>Fungi</taxon>
        <taxon>Fungi incertae sedis</taxon>
        <taxon>Mucoromycota</taxon>
        <taxon>Mucoromycotina</taxon>
        <taxon>Mucoromycetes</taxon>
        <taxon>Mucorales</taxon>
        <taxon>Mucorineae</taxon>
        <taxon>Rhizopodaceae</taxon>
        <taxon>Rhizopus</taxon>
    </lineage>
</organism>
<dbReference type="InterPro" id="IPR018780">
    <property type="entry name" value="TBORCS5"/>
</dbReference>
<dbReference type="AlphaFoldDB" id="A0A1X0R7K0"/>
<evidence type="ECO:0000256" key="6">
    <source>
        <dbReference type="ARBA" id="ARBA00023288"/>
    </source>
</evidence>
<gene>
    <name evidence="7" type="ORF">BCV72DRAFT_225778</name>
</gene>
<accession>A0A1X0R7K0</accession>
<dbReference type="GO" id="GO:0099078">
    <property type="term" value="C:BORC complex"/>
    <property type="evidence" value="ECO:0007669"/>
    <property type="project" value="TreeGrafter"/>
</dbReference>
<dbReference type="EMBL" id="KV921895">
    <property type="protein sequence ID" value="ORE08015.1"/>
    <property type="molecule type" value="Genomic_DNA"/>
</dbReference>
<comment type="subcellular location">
    <subcellularLocation>
        <location evidence="1">Lysosome membrane</location>
        <topology evidence="1">Lipid-anchor</topology>
        <orientation evidence="1">Cytoplasmic side</orientation>
    </subcellularLocation>
</comment>
<protein>
    <recommendedName>
        <fullName evidence="3">BLOC-1-related complex subunit 5</fullName>
    </recommendedName>
</protein>
<keyword evidence="6" id="KW-0449">Lipoprotein</keyword>
<evidence type="ECO:0000256" key="4">
    <source>
        <dbReference type="ARBA" id="ARBA00023136"/>
    </source>
</evidence>
<keyword evidence="4" id="KW-0472">Membrane</keyword>
<sequence>MTILTASDNNLLLTETQTEDGVIEVVHRLEEAEDSDLKRLKEIGKVEPLVKVQEKGFTLESVISLKSSGKLLTNKHIGKYSADNLADTLFDIQDHIASQMSLVNSDQRLLLQRIKHVDDLSSSMAQSSTLALNQSKLIREKIPEVKAIKQQANRINQQISTIFRSLSSIEKYLDTEDRIANLERWPLLGELYLNALKKTSPSIERLIKSNASEPSTTAESILQEEIIATGQSVVEKDEEAINRIANTTQATGSSFTPSLALSRLRGLSSMSINKYAQ</sequence>
<dbReference type="Proteomes" id="UP000242414">
    <property type="component" value="Unassembled WGS sequence"/>
</dbReference>
<reference evidence="7" key="1">
    <citation type="journal article" date="2016" name="Proc. Natl. Acad. Sci. U.S.A.">
        <title>Lipid metabolic changes in an early divergent fungus govern the establishment of a mutualistic symbiosis with endobacteria.</title>
        <authorList>
            <person name="Lastovetsky O.A."/>
            <person name="Gaspar M.L."/>
            <person name="Mondo S.J."/>
            <person name="LaButti K.M."/>
            <person name="Sandor L."/>
            <person name="Grigoriev I.V."/>
            <person name="Henry S.A."/>
            <person name="Pawlowska T.E."/>
        </authorList>
    </citation>
    <scope>NUCLEOTIDE SEQUENCE [LARGE SCALE GENOMIC DNA]</scope>
    <source>
        <strain evidence="7">ATCC 52814</strain>
    </source>
</reference>
<dbReference type="GO" id="GO:0032418">
    <property type="term" value="P:lysosome localization"/>
    <property type="evidence" value="ECO:0007669"/>
    <property type="project" value="InterPro"/>
</dbReference>
<proteinExistence type="inferred from homology"/>
<comment type="similarity">
    <text evidence="2">Belongs to the BORCS5 family.</text>
</comment>
<dbReference type="PANTHER" id="PTHR31634">
    <property type="entry name" value="BLOC-1-RELATED COMPLEX SUBUNIT 5"/>
    <property type="match status" value="1"/>
</dbReference>
<name>A0A1X0R7K0_RHIZD</name>
<evidence type="ECO:0000256" key="2">
    <source>
        <dbReference type="ARBA" id="ARBA00010235"/>
    </source>
</evidence>
<dbReference type="VEuPathDB" id="FungiDB:BCV72DRAFT_225778"/>
<evidence type="ECO:0000313" key="7">
    <source>
        <dbReference type="EMBL" id="ORE08015.1"/>
    </source>
</evidence>
<evidence type="ECO:0000256" key="3">
    <source>
        <dbReference type="ARBA" id="ARBA00022300"/>
    </source>
</evidence>
<dbReference type="Pfam" id="PF10158">
    <property type="entry name" value="LOH1CR12"/>
    <property type="match status" value="1"/>
</dbReference>
<keyword evidence="5" id="KW-0458">Lysosome</keyword>
<dbReference type="OrthoDB" id="10035640at2759"/>
<dbReference type="PANTHER" id="PTHR31634:SF2">
    <property type="entry name" value="BLOC-1-RELATED COMPLEX SUBUNIT 5"/>
    <property type="match status" value="1"/>
</dbReference>